<sequence>MRMKLIIGSALLLLTCSCHQKTIGYLLTEDAGYLPDTMVIRKTLDPKLDSIRIESRAPWVSLAMQGYEGTELIVFSIENVTSTAGEEAIRYFKENLSIRGAGTMLFPIDNDAVPGRYVVSVRLTNPGYTQVVNNAFTFVVEP</sequence>
<dbReference type="OrthoDB" id="1099019at2"/>
<evidence type="ECO:0000313" key="2">
    <source>
        <dbReference type="EMBL" id="KIO44190.1"/>
    </source>
</evidence>
<accession>A0A0C3R489</accession>
<dbReference type="AlphaFoldDB" id="A0A0C3R489"/>
<evidence type="ECO:0008006" key="6">
    <source>
        <dbReference type="Google" id="ProtNLM"/>
    </source>
</evidence>
<comment type="caution">
    <text evidence="2">The sequence shown here is derived from an EMBL/GenBank/DDBJ whole genome shotgun (WGS) entry which is preliminary data.</text>
</comment>
<dbReference type="Proteomes" id="UP000031980">
    <property type="component" value="Unassembled WGS sequence"/>
</dbReference>
<proteinExistence type="predicted"/>
<evidence type="ECO:0000313" key="5">
    <source>
        <dbReference type="Proteomes" id="UP000031980"/>
    </source>
</evidence>
<feature type="chain" id="PRO_5043118863" description="DUF4625 domain-containing protein" evidence="1">
    <location>
        <begin position="21"/>
        <end position="142"/>
    </location>
</feature>
<feature type="signal peptide" evidence="1">
    <location>
        <begin position="1"/>
        <end position="20"/>
    </location>
</feature>
<dbReference type="PROSITE" id="PS51257">
    <property type="entry name" value="PROKAR_LIPOPROTEIN"/>
    <property type="match status" value="1"/>
</dbReference>
<dbReference type="RefSeq" id="WP_041501998.1">
    <property type="nucleotide sequence ID" value="NZ_JPIT01000007.1"/>
</dbReference>
<keyword evidence="5" id="KW-1185">Reference proteome</keyword>
<evidence type="ECO:0000313" key="3">
    <source>
        <dbReference type="EMBL" id="KIO47153.1"/>
    </source>
</evidence>
<evidence type="ECO:0000256" key="1">
    <source>
        <dbReference type="SAM" id="SignalP"/>
    </source>
</evidence>
<dbReference type="Proteomes" id="UP000031937">
    <property type="component" value="Unassembled WGS sequence"/>
</dbReference>
<dbReference type="EMBL" id="JPIU01000040">
    <property type="protein sequence ID" value="KIO44190.1"/>
    <property type="molecule type" value="Genomic_DNA"/>
</dbReference>
<name>A0A0C3R489_9PORP</name>
<dbReference type="EMBL" id="JPIT01000007">
    <property type="protein sequence ID" value="KIO47153.1"/>
    <property type="molecule type" value="Genomic_DNA"/>
</dbReference>
<evidence type="ECO:0000313" key="4">
    <source>
        <dbReference type="Proteomes" id="UP000031937"/>
    </source>
</evidence>
<organism evidence="2 5">
    <name type="scientific">Sanguibacteroides justesenii</name>
    <dbReference type="NCBI Taxonomy" id="1547597"/>
    <lineage>
        <taxon>Bacteria</taxon>
        <taxon>Pseudomonadati</taxon>
        <taxon>Bacteroidota</taxon>
        <taxon>Bacteroidia</taxon>
        <taxon>Bacteroidales</taxon>
        <taxon>Porphyromonadaceae</taxon>
        <taxon>Sanguibacteroides</taxon>
    </lineage>
</organism>
<reference evidence="2 5" key="1">
    <citation type="submission" date="2014-07" db="EMBL/GenBank/DDBJ databases">
        <title>Porphyromonadaceae bacterium OUH 308042 = ATCC BAA-2681 = DSM 28342 draft genome.</title>
        <authorList>
            <person name="Sydenham T.V."/>
            <person name="Hasman H."/>
            <person name="Justensen U.S."/>
        </authorList>
    </citation>
    <scope>NUCLEOTIDE SEQUENCE [LARGE SCALE GENOMIC DNA]</scope>
    <source>
        <strain evidence="2 5">OUH 308042</strain>
    </source>
</reference>
<keyword evidence="1" id="KW-0732">Signal</keyword>
<protein>
    <recommendedName>
        <fullName evidence="6">DUF4625 domain-containing protein</fullName>
    </recommendedName>
</protein>
<reference evidence="3 4" key="2">
    <citation type="submission" date="2014-07" db="EMBL/GenBank/DDBJ databases">
        <title>Porphyromonadaceae bacterium OUH 334697 = ATCC BAA-2682 = DSM 28341 draft genome.</title>
        <authorList>
            <person name="Sydenham T.V."/>
            <person name="Hasman H."/>
            <person name="Justesen U.S."/>
        </authorList>
    </citation>
    <scope>NUCLEOTIDE SEQUENCE [LARGE SCALE GENOMIC DNA]</scope>
    <source>
        <strain evidence="3 4">OUH 334697</strain>
    </source>
</reference>
<gene>
    <name evidence="2" type="ORF">BA92_12530</name>
    <name evidence="3" type="ORF">IE90_00705</name>
</gene>